<sequence length="175" mass="18860">MTDVSFLSISHTVAISSGTLLVTGGSSCIGAWVVKRAVDRGYSVVAAVLFSVRIDTQEGFLFNRFPEYHGKSYVLVPVIEKEVSLVIESLPDFHPKAVLRPTIRGALGILESAHKYGKNLKRVVLTSCSTAIGDAIVRDGKPVRDEVEDTLIFGVSILLSSSAEFELGSEPAHPM</sequence>
<dbReference type="AlphaFoldDB" id="A0A9P6B429"/>
<protein>
    <submittedName>
        <fullName evidence="1">Uncharacterized protein</fullName>
    </submittedName>
</protein>
<gene>
    <name evidence="1" type="ORF">BS47DRAFT_1359633</name>
</gene>
<evidence type="ECO:0000313" key="1">
    <source>
        <dbReference type="EMBL" id="KAF9517339.1"/>
    </source>
</evidence>
<dbReference type="EMBL" id="MU128932">
    <property type="protein sequence ID" value="KAF9517339.1"/>
    <property type="molecule type" value="Genomic_DNA"/>
</dbReference>
<proteinExistence type="predicted"/>
<dbReference type="SUPFAM" id="SSF51735">
    <property type="entry name" value="NAD(P)-binding Rossmann-fold domains"/>
    <property type="match status" value="1"/>
</dbReference>
<comment type="caution">
    <text evidence="1">The sequence shown here is derived from an EMBL/GenBank/DDBJ whole genome shotgun (WGS) entry which is preliminary data.</text>
</comment>
<dbReference type="Proteomes" id="UP000886523">
    <property type="component" value="Unassembled WGS sequence"/>
</dbReference>
<evidence type="ECO:0000313" key="2">
    <source>
        <dbReference type="Proteomes" id="UP000886523"/>
    </source>
</evidence>
<dbReference type="OrthoDB" id="2735536at2759"/>
<accession>A0A9P6B429</accession>
<dbReference type="InterPro" id="IPR036291">
    <property type="entry name" value="NAD(P)-bd_dom_sf"/>
</dbReference>
<keyword evidence="2" id="KW-1185">Reference proteome</keyword>
<name>A0A9P6B429_9AGAM</name>
<reference evidence="1" key="1">
    <citation type="journal article" date="2020" name="Nat. Commun.">
        <title>Large-scale genome sequencing of mycorrhizal fungi provides insights into the early evolution of symbiotic traits.</title>
        <authorList>
            <person name="Miyauchi S."/>
            <person name="Kiss E."/>
            <person name="Kuo A."/>
            <person name="Drula E."/>
            <person name="Kohler A."/>
            <person name="Sanchez-Garcia M."/>
            <person name="Morin E."/>
            <person name="Andreopoulos B."/>
            <person name="Barry K.W."/>
            <person name="Bonito G."/>
            <person name="Buee M."/>
            <person name="Carver A."/>
            <person name="Chen C."/>
            <person name="Cichocki N."/>
            <person name="Clum A."/>
            <person name="Culley D."/>
            <person name="Crous P.W."/>
            <person name="Fauchery L."/>
            <person name="Girlanda M."/>
            <person name="Hayes R.D."/>
            <person name="Keri Z."/>
            <person name="LaButti K."/>
            <person name="Lipzen A."/>
            <person name="Lombard V."/>
            <person name="Magnuson J."/>
            <person name="Maillard F."/>
            <person name="Murat C."/>
            <person name="Nolan M."/>
            <person name="Ohm R.A."/>
            <person name="Pangilinan J."/>
            <person name="Pereira M.F."/>
            <person name="Perotto S."/>
            <person name="Peter M."/>
            <person name="Pfister S."/>
            <person name="Riley R."/>
            <person name="Sitrit Y."/>
            <person name="Stielow J.B."/>
            <person name="Szollosi G."/>
            <person name="Zifcakova L."/>
            <person name="Stursova M."/>
            <person name="Spatafora J.W."/>
            <person name="Tedersoo L."/>
            <person name="Vaario L.M."/>
            <person name="Yamada A."/>
            <person name="Yan M."/>
            <person name="Wang P."/>
            <person name="Xu J."/>
            <person name="Bruns T."/>
            <person name="Baldrian P."/>
            <person name="Vilgalys R."/>
            <person name="Dunand C."/>
            <person name="Henrissat B."/>
            <person name="Grigoriev I.V."/>
            <person name="Hibbett D."/>
            <person name="Nagy L.G."/>
            <person name="Martin F.M."/>
        </authorList>
    </citation>
    <scope>NUCLEOTIDE SEQUENCE</scope>
    <source>
        <strain evidence="1">UP504</strain>
    </source>
</reference>
<organism evidence="1 2">
    <name type="scientific">Hydnum rufescens UP504</name>
    <dbReference type="NCBI Taxonomy" id="1448309"/>
    <lineage>
        <taxon>Eukaryota</taxon>
        <taxon>Fungi</taxon>
        <taxon>Dikarya</taxon>
        <taxon>Basidiomycota</taxon>
        <taxon>Agaricomycotina</taxon>
        <taxon>Agaricomycetes</taxon>
        <taxon>Cantharellales</taxon>
        <taxon>Hydnaceae</taxon>
        <taxon>Hydnum</taxon>
    </lineage>
</organism>
<dbReference type="Gene3D" id="3.40.50.720">
    <property type="entry name" value="NAD(P)-binding Rossmann-like Domain"/>
    <property type="match status" value="1"/>
</dbReference>